<dbReference type="EMBL" id="BARS01044790">
    <property type="protein sequence ID" value="GAG39841.1"/>
    <property type="molecule type" value="Genomic_DNA"/>
</dbReference>
<evidence type="ECO:0000313" key="1">
    <source>
        <dbReference type="EMBL" id="GAG39841.1"/>
    </source>
</evidence>
<dbReference type="AlphaFoldDB" id="X0YT48"/>
<sequence>EYDKWHCHISVPSAVDAGENKVLIVGGYELGATMIKVEKKADGSYGTTELFTTKEFGDQTKPPVLHNGYFYAQYVTNSRRDGLVCMSMDGQIMWKTKRSPGFNKGSMILADGLILATDGAKTLYLIEPDPSGFKPLASAELLVEAGTNSEGIALRVGGATQNWAPIALADGKLLIRDQKQMKCVVVR</sequence>
<name>X0YT48_9ZZZZ</name>
<comment type="caution">
    <text evidence="1">The sequence shown here is derived from an EMBL/GenBank/DDBJ whole genome shotgun (WGS) entry which is preliminary data.</text>
</comment>
<accession>X0YT48</accession>
<dbReference type="PANTHER" id="PTHR34512:SF30">
    <property type="entry name" value="OUTER MEMBRANE PROTEIN ASSEMBLY FACTOR BAMB"/>
    <property type="match status" value="1"/>
</dbReference>
<protein>
    <submittedName>
        <fullName evidence="1">Uncharacterized protein</fullName>
    </submittedName>
</protein>
<organism evidence="1">
    <name type="scientific">marine sediment metagenome</name>
    <dbReference type="NCBI Taxonomy" id="412755"/>
    <lineage>
        <taxon>unclassified sequences</taxon>
        <taxon>metagenomes</taxon>
        <taxon>ecological metagenomes</taxon>
    </lineage>
</organism>
<gene>
    <name evidence="1" type="ORF">S01H1_67606</name>
</gene>
<dbReference type="InterPro" id="IPR015943">
    <property type="entry name" value="WD40/YVTN_repeat-like_dom_sf"/>
</dbReference>
<proteinExistence type="predicted"/>
<dbReference type="Gene3D" id="2.130.10.10">
    <property type="entry name" value="YVTN repeat-like/Quinoprotein amine dehydrogenase"/>
    <property type="match status" value="1"/>
</dbReference>
<reference evidence="1" key="1">
    <citation type="journal article" date="2014" name="Front. Microbiol.">
        <title>High frequency of phylogenetically diverse reductive dehalogenase-homologous genes in deep subseafloor sedimentary metagenomes.</title>
        <authorList>
            <person name="Kawai M."/>
            <person name="Futagami T."/>
            <person name="Toyoda A."/>
            <person name="Takaki Y."/>
            <person name="Nishi S."/>
            <person name="Hori S."/>
            <person name="Arai W."/>
            <person name="Tsubouchi T."/>
            <person name="Morono Y."/>
            <person name="Uchiyama I."/>
            <person name="Ito T."/>
            <person name="Fujiyama A."/>
            <person name="Inagaki F."/>
            <person name="Takami H."/>
        </authorList>
    </citation>
    <scope>NUCLEOTIDE SEQUENCE</scope>
    <source>
        <strain evidence="1">Expedition CK06-06</strain>
    </source>
</reference>
<dbReference type="PANTHER" id="PTHR34512">
    <property type="entry name" value="CELL SURFACE PROTEIN"/>
    <property type="match status" value="1"/>
</dbReference>
<feature type="non-terminal residue" evidence="1">
    <location>
        <position position="1"/>
    </location>
</feature>